<organism evidence="1">
    <name type="scientific">Echinococcus granulosus</name>
    <name type="common">Hydatid tapeworm</name>
    <dbReference type="NCBI Taxonomy" id="6210"/>
    <lineage>
        <taxon>Eukaryota</taxon>
        <taxon>Metazoa</taxon>
        <taxon>Spiralia</taxon>
        <taxon>Lophotrochozoa</taxon>
        <taxon>Platyhelminthes</taxon>
        <taxon>Cestoda</taxon>
        <taxon>Eucestoda</taxon>
        <taxon>Cyclophyllidea</taxon>
        <taxon>Taeniidae</taxon>
        <taxon>Echinococcus</taxon>
        <taxon>Echinococcus granulosus group</taxon>
    </lineage>
</organism>
<sequence>MGRLLNVSTEVFLTLRFGAGAYAFWHGRRAEMARGFSRLLVVAVGSCFSPALQRVALWFQTVRIGLRSHVWEQIRPVYCRASCLAVTSNQQAFPVWLCTTELELAHCLGACKVKLVLIKFIVYHLSCH</sequence>
<dbReference type="AlphaFoldDB" id="A0A068X3K3"/>
<evidence type="ECO:0000313" key="1">
    <source>
        <dbReference type="EMBL" id="CDS24504.1"/>
    </source>
</evidence>
<dbReference type="EMBL" id="LK028607">
    <property type="protein sequence ID" value="CDS24504.1"/>
    <property type="molecule type" value="Genomic_DNA"/>
</dbReference>
<accession>A0A068X3K3</accession>
<reference evidence="3" key="3">
    <citation type="submission" date="2020-10" db="UniProtKB">
        <authorList>
            <consortium name="WormBaseParasite"/>
        </authorList>
    </citation>
    <scope>IDENTIFICATION</scope>
</reference>
<name>A0A068X3K3_ECHGR</name>
<reference evidence="1" key="2">
    <citation type="submission" date="2014-06" db="EMBL/GenBank/DDBJ databases">
        <authorList>
            <person name="Aslett M."/>
        </authorList>
    </citation>
    <scope>NUCLEOTIDE SEQUENCE</scope>
</reference>
<gene>
    <name evidence="1" type="ORF">EgrG_000390700</name>
</gene>
<proteinExistence type="predicted"/>
<protein>
    <submittedName>
        <fullName evidence="1 3">Expressed protein</fullName>
    </submittedName>
</protein>
<evidence type="ECO:0000313" key="3">
    <source>
        <dbReference type="WBParaSite" id="EgrG_000390700"/>
    </source>
</evidence>
<reference evidence="1 2" key="1">
    <citation type="journal article" date="2013" name="Nature">
        <title>The genomes of four tapeworm species reveal adaptations to parasitism.</title>
        <authorList>
            <person name="Tsai I.J."/>
            <person name="Zarowiecki M."/>
            <person name="Holroyd N."/>
            <person name="Garciarrubio A."/>
            <person name="Sanchez-Flores A."/>
            <person name="Brooks K.L."/>
            <person name="Tracey A."/>
            <person name="Bobes R.J."/>
            <person name="Fragoso G."/>
            <person name="Sciutto E."/>
            <person name="Aslett M."/>
            <person name="Beasley H."/>
            <person name="Bennett H.M."/>
            <person name="Cai J."/>
            <person name="Camicia F."/>
            <person name="Clark R."/>
            <person name="Cucher M."/>
            <person name="De Silva N."/>
            <person name="Day T.A."/>
            <person name="Deplazes P."/>
            <person name="Estrada K."/>
            <person name="Fernandez C."/>
            <person name="Holland P.W."/>
            <person name="Hou J."/>
            <person name="Hu S."/>
            <person name="Huckvale T."/>
            <person name="Hung S.S."/>
            <person name="Kamenetzky L."/>
            <person name="Keane J.A."/>
            <person name="Kiss F."/>
            <person name="Koziol U."/>
            <person name="Lambert O."/>
            <person name="Liu K."/>
            <person name="Luo X."/>
            <person name="Luo Y."/>
            <person name="Macchiaroli N."/>
            <person name="Nichol S."/>
            <person name="Paps J."/>
            <person name="Parkinson J."/>
            <person name="Pouchkina-Stantcheva N."/>
            <person name="Riddiford N."/>
            <person name="Rosenzvit M."/>
            <person name="Salinas G."/>
            <person name="Wasmuth J.D."/>
            <person name="Zamanian M."/>
            <person name="Zheng Y."/>
            <person name="Cai X."/>
            <person name="Soberon X."/>
            <person name="Olson P.D."/>
            <person name="Laclette J.P."/>
            <person name="Brehm K."/>
            <person name="Berriman M."/>
            <person name="Garciarrubio A."/>
            <person name="Bobes R.J."/>
            <person name="Fragoso G."/>
            <person name="Sanchez-Flores A."/>
            <person name="Estrada K."/>
            <person name="Cevallos M.A."/>
            <person name="Morett E."/>
            <person name="Gonzalez V."/>
            <person name="Portillo T."/>
            <person name="Ochoa-Leyva A."/>
            <person name="Jose M.V."/>
            <person name="Sciutto E."/>
            <person name="Landa A."/>
            <person name="Jimenez L."/>
            <person name="Valdes V."/>
            <person name="Carrero J.C."/>
            <person name="Larralde C."/>
            <person name="Morales-Montor J."/>
            <person name="Limon-Lason J."/>
            <person name="Soberon X."/>
            <person name="Laclette J.P."/>
        </authorList>
    </citation>
    <scope>NUCLEOTIDE SEQUENCE [LARGE SCALE GENOMIC DNA]</scope>
</reference>
<dbReference type="WBParaSite" id="EgrG_000390700">
    <property type="protein sequence ID" value="EgrG_000390700"/>
    <property type="gene ID" value="EgrG_000390700"/>
</dbReference>
<evidence type="ECO:0000313" key="2">
    <source>
        <dbReference type="Proteomes" id="UP000492820"/>
    </source>
</evidence>
<dbReference type="Proteomes" id="UP000492820">
    <property type="component" value="Unassembled WGS sequence"/>
</dbReference>